<evidence type="ECO:0000256" key="5">
    <source>
        <dbReference type="ARBA" id="ARBA00023180"/>
    </source>
</evidence>
<dbReference type="SUPFAM" id="SSF53649">
    <property type="entry name" value="Alkaline phosphatase-like"/>
    <property type="match status" value="1"/>
</dbReference>
<dbReference type="InterPro" id="IPR024607">
    <property type="entry name" value="Sulfatase_CS"/>
</dbReference>
<feature type="domain" description="Sulfatase N-terminal" evidence="6">
    <location>
        <begin position="19"/>
        <end position="275"/>
    </location>
</feature>
<accession>F0YL54</accession>
<dbReference type="PANTHER" id="PTHR10342">
    <property type="entry name" value="ARYLSULFATASE"/>
    <property type="match status" value="1"/>
</dbReference>
<evidence type="ECO:0000259" key="6">
    <source>
        <dbReference type="Pfam" id="PF00884"/>
    </source>
</evidence>
<keyword evidence="4" id="KW-0106">Calcium</keyword>
<evidence type="ECO:0000256" key="2">
    <source>
        <dbReference type="ARBA" id="ARBA00022723"/>
    </source>
</evidence>
<evidence type="ECO:0000313" key="7">
    <source>
        <dbReference type="EMBL" id="EGB04143.1"/>
    </source>
</evidence>
<dbReference type="OrthoDB" id="408574at2759"/>
<dbReference type="EMBL" id="GL833155">
    <property type="protein sequence ID" value="EGB04143.1"/>
    <property type="molecule type" value="Genomic_DNA"/>
</dbReference>
<sequence>IALGMQHWQLEAAAPYSLDPDTATIGELFQRQGYATALVGKWHLGHFTAAALPMRRGFESFYGFYTGGENYFTRVSEGACARRVNTSSRDSMPEVETHADLPNAPASYGKSHSTYAFATRASELVARHGSLSEDGLVQPFLLVLALPNPHVPLLAPAAVFRTHDAVLRQITNNQRRTFAALTILWDEALGNVSAACNTHLPARPILWVITSDNGAAVDGGGSNWPLRGGKKYLYEGGVKVRGIMYSASDTLIPDLRRGATYNSLMHIVDILPTLLLGVLAGGNYNNDGLINIDGVDHWSHLRDGAGDEPRDEVLLNIDYLDANLDYLGYLRAAIISCASTYANGGVATLPDLPLLRASTLGRICFKGLYNVEEAFAASYFHY</sequence>
<dbReference type="Gene3D" id="3.40.720.10">
    <property type="entry name" value="Alkaline Phosphatase, subunit A"/>
    <property type="match status" value="1"/>
</dbReference>
<keyword evidence="2" id="KW-0479">Metal-binding</keyword>
<evidence type="ECO:0000256" key="1">
    <source>
        <dbReference type="ARBA" id="ARBA00008779"/>
    </source>
</evidence>
<dbReference type="AlphaFoldDB" id="F0YL54"/>
<dbReference type="GeneID" id="20221231"/>
<organism evidence="8">
    <name type="scientific">Aureococcus anophagefferens</name>
    <name type="common">Harmful bloom alga</name>
    <dbReference type="NCBI Taxonomy" id="44056"/>
    <lineage>
        <taxon>Eukaryota</taxon>
        <taxon>Sar</taxon>
        <taxon>Stramenopiles</taxon>
        <taxon>Ochrophyta</taxon>
        <taxon>Pelagophyceae</taxon>
        <taxon>Pelagomonadales</taxon>
        <taxon>Pelagomonadaceae</taxon>
        <taxon>Aureococcus</taxon>
    </lineage>
</organism>
<keyword evidence="5" id="KW-0325">Glycoprotein</keyword>
<gene>
    <name evidence="7" type="ORF">AURANDRAFT_33025</name>
</gene>
<dbReference type="RefSeq" id="XP_009041129.1">
    <property type="nucleotide sequence ID" value="XM_009042881.1"/>
</dbReference>
<evidence type="ECO:0000256" key="4">
    <source>
        <dbReference type="ARBA" id="ARBA00022837"/>
    </source>
</evidence>
<protein>
    <recommendedName>
        <fullName evidence="6">Sulfatase N-terminal domain-containing protein</fullName>
    </recommendedName>
</protein>
<dbReference type="InterPro" id="IPR000917">
    <property type="entry name" value="Sulfatase_N"/>
</dbReference>
<dbReference type="PROSITE" id="PS00149">
    <property type="entry name" value="SULFATASE_2"/>
    <property type="match status" value="1"/>
</dbReference>
<dbReference type="InterPro" id="IPR047115">
    <property type="entry name" value="ARSB"/>
</dbReference>
<comment type="similarity">
    <text evidence="1">Belongs to the sulfatase family.</text>
</comment>
<dbReference type="GO" id="GO:0046872">
    <property type="term" value="F:metal ion binding"/>
    <property type="evidence" value="ECO:0007669"/>
    <property type="project" value="UniProtKB-KW"/>
</dbReference>
<dbReference type="InParanoid" id="F0YL54"/>
<proteinExistence type="inferred from homology"/>
<reference evidence="7 8" key="1">
    <citation type="journal article" date="2011" name="Proc. Natl. Acad. Sci. U.S.A.">
        <title>Niche of harmful alga Aureococcus anophagefferens revealed through ecogenomics.</title>
        <authorList>
            <person name="Gobler C.J."/>
            <person name="Berry D.L."/>
            <person name="Dyhrman S.T."/>
            <person name="Wilhelm S.W."/>
            <person name="Salamov A."/>
            <person name="Lobanov A.V."/>
            <person name="Zhang Y."/>
            <person name="Collier J.L."/>
            <person name="Wurch L.L."/>
            <person name="Kustka A.B."/>
            <person name="Dill B.D."/>
            <person name="Shah M."/>
            <person name="VerBerkmoes N.C."/>
            <person name="Kuo A."/>
            <person name="Terry A."/>
            <person name="Pangilinan J."/>
            <person name="Lindquist E.A."/>
            <person name="Lucas S."/>
            <person name="Paulsen I.T."/>
            <person name="Hattenrath-Lehmann T.K."/>
            <person name="Talmage S.C."/>
            <person name="Walker E.A."/>
            <person name="Koch F."/>
            <person name="Burson A.M."/>
            <person name="Marcoval M.A."/>
            <person name="Tang Y.Z."/>
            <person name="Lecleir G.R."/>
            <person name="Coyne K.J."/>
            <person name="Berg G.M."/>
            <person name="Bertrand E.M."/>
            <person name="Saito M.A."/>
            <person name="Gladyshev V.N."/>
            <person name="Grigoriev I.V."/>
        </authorList>
    </citation>
    <scope>NUCLEOTIDE SEQUENCE [LARGE SCALE GENOMIC DNA]</scope>
    <source>
        <strain evidence="8">CCMP 1984</strain>
    </source>
</reference>
<keyword evidence="3" id="KW-0378">Hydrolase</keyword>
<feature type="non-terminal residue" evidence="7">
    <location>
        <position position="1"/>
    </location>
</feature>
<name>F0YL54_AURAN</name>
<dbReference type="GO" id="GO:0008484">
    <property type="term" value="F:sulfuric ester hydrolase activity"/>
    <property type="evidence" value="ECO:0007669"/>
    <property type="project" value="InterPro"/>
</dbReference>
<dbReference type="Proteomes" id="UP000002729">
    <property type="component" value="Unassembled WGS sequence"/>
</dbReference>
<dbReference type="PANTHER" id="PTHR10342:SF274">
    <property type="entry name" value="ARYLSULFATASE B"/>
    <property type="match status" value="1"/>
</dbReference>
<dbReference type="Pfam" id="PF00884">
    <property type="entry name" value="Sulfatase"/>
    <property type="match status" value="1"/>
</dbReference>
<dbReference type="eggNOG" id="KOG3867">
    <property type="taxonomic scope" value="Eukaryota"/>
</dbReference>
<keyword evidence="8" id="KW-1185">Reference proteome</keyword>
<dbReference type="KEGG" id="aaf:AURANDRAFT_33025"/>
<evidence type="ECO:0000256" key="3">
    <source>
        <dbReference type="ARBA" id="ARBA00022801"/>
    </source>
</evidence>
<evidence type="ECO:0000313" key="8">
    <source>
        <dbReference type="Proteomes" id="UP000002729"/>
    </source>
</evidence>
<dbReference type="InterPro" id="IPR017850">
    <property type="entry name" value="Alkaline_phosphatase_core_sf"/>
</dbReference>